<feature type="transmembrane region" description="Helical" evidence="11">
    <location>
        <begin position="414"/>
        <end position="432"/>
    </location>
</feature>
<feature type="compositionally biased region" description="Acidic residues" evidence="10">
    <location>
        <begin position="247"/>
        <end position="261"/>
    </location>
</feature>
<comment type="caution">
    <text evidence="12">The sequence shown here is derived from an EMBL/GenBank/DDBJ whole genome shotgun (WGS) entry which is preliminary data.</text>
</comment>
<reference evidence="12 13" key="1">
    <citation type="submission" date="2019-07" db="EMBL/GenBank/DDBJ databases">
        <title>Genome assembly of two rare yeast pathogens: Diutina rugosa and Trichomonascus ciferrii.</title>
        <authorList>
            <person name="Mixao V."/>
            <person name="Saus E."/>
            <person name="Hansen A."/>
            <person name="Lass-Flor C."/>
            <person name="Gabaldon T."/>
        </authorList>
    </citation>
    <scope>NUCLEOTIDE SEQUENCE [LARGE SCALE GENOMIC DNA]</scope>
    <source>
        <strain evidence="12 13">CBS 613</strain>
    </source>
</reference>
<evidence type="ECO:0000256" key="7">
    <source>
        <dbReference type="ARBA" id="ARBA00022786"/>
    </source>
</evidence>
<evidence type="ECO:0000256" key="8">
    <source>
        <dbReference type="ARBA" id="ARBA00022989"/>
    </source>
</evidence>
<evidence type="ECO:0000256" key="5">
    <source>
        <dbReference type="ARBA" id="ARBA00022679"/>
    </source>
</evidence>
<dbReference type="Proteomes" id="UP000449547">
    <property type="component" value="Unassembled WGS sequence"/>
</dbReference>
<dbReference type="EMBL" id="SWFT01000159">
    <property type="protein sequence ID" value="KAA8897173.1"/>
    <property type="molecule type" value="Genomic_DNA"/>
</dbReference>
<dbReference type="VEuPathDB" id="FungiDB:DIURU_005406"/>
<feature type="transmembrane region" description="Helical" evidence="11">
    <location>
        <begin position="848"/>
        <end position="868"/>
    </location>
</feature>
<feature type="transmembrane region" description="Helical" evidence="11">
    <location>
        <begin position="580"/>
        <end position="602"/>
    </location>
</feature>
<keyword evidence="5" id="KW-0808">Transferase</keyword>
<feature type="transmembrane region" description="Helical" evidence="11">
    <location>
        <begin position="58"/>
        <end position="76"/>
    </location>
</feature>
<dbReference type="OrthoDB" id="1108038at2759"/>
<comment type="catalytic activity">
    <reaction evidence="1">
        <text>S-ubiquitinyl-[E2 ubiquitin-conjugating enzyme]-L-cysteine + [acceptor protein]-L-lysine = [E2 ubiquitin-conjugating enzyme]-L-cysteine + N(6)-ubiquitinyl-[acceptor protein]-L-lysine.</text>
        <dbReference type="EC" id="2.3.2.27"/>
    </reaction>
</comment>
<evidence type="ECO:0000256" key="2">
    <source>
        <dbReference type="ARBA" id="ARBA00004141"/>
    </source>
</evidence>
<evidence type="ECO:0000256" key="4">
    <source>
        <dbReference type="ARBA" id="ARBA00012483"/>
    </source>
</evidence>
<comment type="subcellular location">
    <subcellularLocation>
        <location evidence="2">Membrane</location>
        <topology evidence="2">Multi-pass membrane protein</topology>
    </subcellularLocation>
</comment>
<dbReference type="GO" id="GO:0061630">
    <property type="term" value="F:ubiquitin protein ligase activity"/>
    <property type="evidence" value="ECO:0007669"/>
    <property type="project" value="UniProtKB-EC"/>
</dbReference>
<feature type="transmembrane region" description="Helical" evidence="11">
    <location>
        <begin position="312"/>
        <end position="332"/>
    </location>
</feature>
<feature type="transmembrane region" description="Helical" evidence="11">
    <location>
        <begin position="1025"/>
        <end position="1048"/>
    </location>
</feature>
<feature type="region of interest" description="Disordered" evidence="10">
    <location>
        <begin position="226"/>
        <end position="261"/>
    </location>
</feature>
<evidence type="ECO:0000313" key="12">
    <source>
        <dbReference type="EMBL" id="KAA8897173.1"/>
    </source>
</evidence>
<dbReference type="EC" id="2.3.2.27" evidence="4"/>
<evidence type="ECO:0000256" key="11">
    <source>
        <dbReference type="SAM" id="Phobius"/>
    </source>
</evidence>
<dbReference type="PANTHER" id="PTHR13145:SF0">
    <property type="entry name" value="E3 UBIQUITIN-PROTEIN LIGASE MARCHF6"/>
    <property type="match status" value="1"/>
</dbReference>
<feature type="transmembrane region" description="Helical" evidence="11">
    <location>
        <begin position="805"/>
        <end position="828"/>
    </location>
</feature>
<accession>A0A642UHR1</accession>
<dbReference type="GeneID" id="54784057"/>
<name>A0A642UHR1_DIURU</name>
<feature type="transmembrane region" description="Helical" evidence="11">
    <location>
        <begin position="1054"/>
        <end position="1071"/>
    </location>
</feature>
<feature type="transmembrane region" description="Helical" evidence="11">
    <location>
        <begin position="119"/>
        <end position="138"/>
    </location>
</feature>
<evidence type="ECO:0000256" key="3">
    <source>
        <dbReference type="ARBA" id="ARBA00004906"/>
    </source>
</evidence>
<evidence type="ECO:0000256" key="9">
    <source>
        <dbReference type="ARBA" id="ARBA00023136"/>
    </source>
</evidence>
<proteinExistence type="predicted"/>
<dbReference type="PANTHER" id="PTHR13145">
    <property type="entry name" value="SSM4 PROTEIN"/>
    <property type="match status" value="1"/>
</dbReference>
<evidence type="ECO:0000256" key="10">
    <source>
        <dbReference type="SAM" id="MobiDB-lite"/>
    </source>
</evidence>
<evidence type="ECO:0000256" key="6">
    <source>
        <dbReference type="ARBA" id="ARBA00022692"/>
    </source>
</evidence>
<feature type="transmembrane region" description="Helical" evidence="11">
    <location>
        <begin position="452"/>
        <end position="481"/>
    </location>
</feature>
<keyword evidence="6 11" id="KW-0812">Transmembrane</keyword>
<keyword evidence="9 11" id="KW-0472">Membrane</keyword>
<dbReference type="RefSeq" id="XP_034009830.1">
    <property type="nucleotide sequence ID" value="XM_034158385.1"/>
</dbReference>
<dbReference type="GO" id="GO:0036503">
    <property type="term" value="P:ERAD pathway"/>
    <property type="evidence" value="ECO:0007669"/>
    <property type="project" value="TreeGrafter"/>
</dbReference>
<keyword evidence="8 11" id="KW-1133">Transmembrane helix</keyword>
<feature type="transmembrane region" description="Helical" evidence="11">
    <location>
        <begin position="614"/>
        <end position="637"/>
    </location>
</feature>
<comment type="pathway">
    <text evidence="3">Protein modification; protein ubiquitination.</text>
</comment>
<keyword evidence="13" id="KW-1185">Reference proteome</keyword>
<organism evidence="12 13">
    <name type="scientific">Diutina rugosa</name>
    <name type="common">Yeast</name>
    <name type="synonym">Candida rugosa</name>
    <dbReference type="NCBI Taxonomy" id="5481"/>
    <lineage>
        <taxon>Eukaryota</taxon>
        <taxon>Fungi</taxon>
        <taxon>Dikarya</taxon>
        <taxon>Ascomycota</taxon>
        <taxon>Saccharomycotina</taxon>
        <taxon>Pichiomycetes</taxon>
        <taxon>Debaryomycetaceae</taxon>
        <taxon>Diutina</taxon>
    </lineage>
</organism>
<evidence type="ECO:0000256" key="1">
    <source>
        <dbReference type="ARBA" id="ARBA00000900"/>
    </source>
</evidence>
<dbReference type="OMA" id="DIATHIM"/>
<dbReference type="AlphaFoldDB" id="A0A642UHR1"/>
<evidence type="ECO:0000313" key="13">
    <source>
        <dbReference type="Proteomes" id="UP000449547"/>
    </source>
</evidence>
<feature type="transmembrane region" description="Helical" evidence="11">
    <location>
        <begin position="971"/>
        <end position="994"/>
    </location>
</feature>
<protein>
    <recommendedName>
        <fullName evidence="4">RING-type E3 ubiquitin transferase</fullName>
        <ecNumber evidence="4">2.3.2.27</ecNumber>
    </recommendedName>
</protein>
<keyword evidence="7" id="KW-0833">Ubl conjugation pathway</keyword>
<feature type="transmembrane region" description="Helical" evidence="11">
    <location>
        <begin position="913"/>
        <end position="937"/>
    </location>
</feature>
<sequence length="1099" mass="123669">MEWLKHANKSTEKCDICDTPYRFETIYDPNMPSTIPTRLLVDKIVSVISSGLKQTLSLTLYVVGLTIQVPLFWMATMRLYTYAIDGRLPGAGPSWQYVVFGGIYPSWQQRVLALLSHSLVQGLAWVISTIAVTFAMFIEHDWIARDEGFYRLLIKRLGKESRQSLMETVLEKIQGAVAAGPEREPPEQRIARMADMLNNFDNAVGDNGFQQELRQFMQDHHWDDAPGGENINNRFNDDMDIDHDASDNDADDDDNDDDDNDVMANAAAAAAGAEIGGDLAGLPLDDDDIVPPNGVAEFLQLFGLTLDYTAPLVVLAICDIVIFLNLLLLYLAPHLIGNVVAKVFQVILGQIIPRLPQISLSWVPQLTWKWNSATGLTIKQCITQFYQFILHQFVQPIKAIIIGSDQPPSVVQRVLVVGLGYALVFVVVARLMDGLIRGKKPVRGTARKVYSVYFEVMITIKVFLVFAMEIFVFAVYCGFLLDVCAAPLFLKEVWNPDTYGMRMLATMGAWRIGKHPISRVAMYWFFGTSYMLFFAHFVGMTRNHILRPGTLYFLRSPDDPNVRLIHDVIKRPFWFQVSRVWLSIKYYSVFIIAGIGGVTWGLRYLLYTPGKPQVILPTNSIGFITAVSAILLGFVLSSPEFHSCFHRWHLWYWRQAFALGCHRLRLSHYILGKPVAAERGRVVYRNAWAQISDARPDYSDPVTYGESQRRFSADPSLQACFVPDGTYLRVPANDAVSRRFLKKLFCDVTKDDKLLGPAQPANIGVLESGADYWTTEDETTEAVNNYDVVYCPPNLKLRWMGLLGILWMFCCVLVISITFTALLVGRPFVHLATVVFFSWSPSQPDWRLADWGSLVCGLWILATVLRRYDDHVQRQQLRQQRGEEDNGEEGVNNGANEVAQEARAIEVENMVNVAILVAVGILASFAWVVWVLSAHLLCVDHPLLMASAPGTSVISSYSQLMEQSERVGLKMVAITPLSVLIHVMLMPFTIIPFIKVLARLHEVVGLINRPGPVWRRAVDITRLNVVALNIAMVHVPAVLLSMVLVATGQFSTSVYVWSGSLAIFMMTKLSIKLMRFYASVDRSVRNEKYVRGRAIQNVD</sequence>
<dbReference type="GO" id="GO:0005789">
    <property type="term" value="C:endoplasmic reticulum membrane"/>
    <property type="evidence" value="ECO:0007669"/>
    <property type="project" value="TreeGrafter"/>
</dbReference>
<feature type="transmembrane region" description="Helical" evidence="11">
    <location>
        <begin position="520"/>
        <end position="538"/>
    </location>
</feature>
<gene>
    <name evidence="12" type="ORF">DIURU_005406</name>
</gene>